<reference evidence="1" key="1">
    <citation type="submission" date="2023-10" db="EMBL/GenBank/DDBJ databases">
        <title>Genome assemblies of two species of porcelain crab, Petrolisthes cinctipes and Petrolisthes manimaculis (Anomura: Porcellanidae).</title>
        <authorList>
            <person name="Angst P."/>
        </authorList>
    </citation>
    <scope>NUCLEOTIDE SEQUENCE</scope>
    <source>
        <strain evidence="1">PB745_01</strain>
        <tissue evidence="1">Gill</tissue>
    </source>
</reference>
<keyword evidence="2" id="KW-1185">Reference proteome</keyword>
<protein>
    <submittedName>
        <fullName evidence="1">Uncharacterized protein</fullName>
    </submittedName>
</protein>
<dbReference type="EMBL" id="JAWQEG010003612">
    <property type="protein sequence ID" value="KAK3865341.1"/>
    <property type="molecule type" value="Genomic_DNA"/>
</dbReference>
<organism evidence="1 2">
    <name type="scientific">Petrolisthes cinctipes</name>
    <name type="common">Flat porcelain crab</name>
    <dbReference type="NCBI Taxonomy" id="88211"/>
    <lineage>
        <taxon>Eukaryota</taxon>
        <taxon>Metazoa</taxon>
        <taxon>Ecdysozoa</taxon>
        <taxon>Arthropoda</taxon>
        <taxon>Crustacea</taxon>
        <taxon>Multicrustacea</taxon>
        <taxon>Malacostraca</taxon>
        <taxon>Eumalacostraca</taxon>
        <taxon>Eucarida</taxon>
        <taxon>Decapoda</taxon>
        <taxon>Pleocyemata</taxon>
        <taxon>Anomura</taxon>
        <taxon>Galatheoidea</taxon>
        <taxon>Porcellanidae</taxon>
        <taxon>Petrolisthes</taxon>
    </lineage>
</organism>
<accession>A0AAE1K4J1</accession>
<sequence>MTDLFSWEPQRSFFVVTWKKIPDDAPPSIPVESGGCRGRVHGHRNLGIDPVHARVGKGYGFLLRRLLSLLLQPRLRMCVSLESCPNITIMTSTSVITITNHILPSLSICHYHSTTKLYHSATTYIVPSPICHQSLPHCHHLPCAITTLPSLVTTPTPLLICQPSQLGHI</sequence>
<gene>
    <name evidence="1" type="ORF">Pcinc_029045</name>
</gene>
<evidence type="ECO:0000313" key="1">
    <source>
        <dbReference type="EMBL" id="KAK3865341.1"/>
    </source>
</evidence>
<evidence type="ECO:0000313" key="2">
    <source>
        <dbReference type="Proteomes" id="UP001286313"/>
    </source>
</evidence>
<comment type="caution">
    <text evidence="1">The sequence shown here is derived from an EMBL/GenBank/DDBJ whole genome shotgun (WGS) entry which is preliminary data.</text>
</comment>
<dbReference type="AlphaFoldDB" id="A0AAE1K4J1"/>
<name>A0AAE1K4J1_PETCI</name>
<dbReference type="Proteomes" id="UP001286313">
    <property type="component" value="Unassembled WGS sequence"/>
</dbReference>
<proteinExistence type="predicted"/>